<dbReference type="AlphaFoldDB" id="A0A8H7PVR3"/>
<protein>
    <submittedName>
        <fullName evidence="1">Uncharacterized protein</fullName>
    </submittedName>
</protein>
<dbReference type="OrthoDB" id="10410046at2759"/>
<evidence type="ECO:0000313" key="1">
    <source>
        <dbReference type="EMBL" id="KAG2180379.1"/>
    </source>
</evidence>
<dbReference type="EMBL" id="JAEPRA010000009">
    <property type="protein sequence ID" value="KAG2180379.1"/>
    <property type="molecule type" value="Genomic_DNA"/>
</dbReference>
<proteinExistence type="predicted"/>
<sequence>MSSVQDEITITFKNGDNAQNSDFEVLMNGIVSSATEQKEFAVRPSEVPRRSSESQAMYRANKNVKVSLFQENWRYEDYMHDWYDDEDVDEREYYSET</sequence>
<reference evidence="1" key="1">
    <citation type="submission" date="2020-12" db="EMBL/GenBank/DDBJ databases">
        <title>Metabolic potential, ecology and presence of endohyphal bacteria is reflected in genomic diversity of Mucoromycotina.</title>
        <authorList>
            <person name="Muszewska A."/>
            <person name="Okrasinska A."/>
            <person name="Steczkiewicz K."/>
            <person name="Drgas O."/>
            <person name="Orlowska M."/>
            <person name="Perlinska-Lenart U."/>
            <person name="Aleksandrzak-Piekarczyk T."/>
            <person name="Szatraj K."/>
            <person name="Zielenkiewicz U."/>
            <person name="Pilsyk S."/>
            <person name="Malc E."/>
            <person name="Mieczkowski P."/>
            <person name="Kruszewska J.S."/>
            <person name="Biernat P."/>
            <person name="Pawlowska J."/>
        </authorList>
    </citation>
    <scope>NUCLEOTIDE SEQUENCE</scope>
    <source>
        <strain evidence="1">WA0000051536</strain>
    </source>
</reference>
<dbReference type="Proteomes" id="UP000612746">
    <property type="component" value="Unassembled WGS sequence"/>
</dbReference>
<accession>A0A8H7PVR3</accession>
<name>A0A8H7PVR3_9FUNG</name>
<evidence type="ECO:0000313" key="2">
    <source>
        <dbReference type="Proteomes" id="UP000612746"/>
    </source>
</evidence>
<keyword evidence="2" id="KW-1185">Reference proteome</keyword>
<gene>
    <name evidence="1" type="ORF">INT44_003381</name>
</gene>
<organism evidence="1 2">
    <name type="scientific">Umbelopsis vinacea</name>
    <dbReference type="NCBI Taxonomy" id="44442"/>
    <lineage>
        <taxon>Eukaryota</taxon>
        <taxon>Fungi</taxon>
        <taxon>Fungi incertae sedis</taxon>
        <taxon>Mucoromycota</taxon>
        <taxon>Mucoromycotina</taxon>
        <taxon>Umbelopsidomycetes</taxon>
        <taxon>Umbelopsidales</taxon>
        <taxon>Umbelopsidaceae</taxon>
        <taxon>Umbelopsis</taxon>
    </lineage>
</organism>
<comment type="caution">
    <text evidence="1">The sequence shown here is derived from an EMBL/GenBank/DDBJ whole genome shotgun (WGS) entry which is preliminary data.</text>
</comment>